<gene>
    <name evidence="1" type="ORF">Barrevirus5_4</name>
</gene>
<organism evidence="1">
    <name type="scientific">Barrevirus sp</name>
    <dbReference type="NCBI Taxonomy" id="2487763"/>
    <lineage>
        <taxon>Viruses</taxon>
        <taxon>Varidnaviria</taxon>
        <taxon>Bamfordvirae</taxon>
        <taxon>Nucleocytoviricota</taxon>
        <taxon>Megaviricetes</taxon>
        <taxon>Imitervirales</taxon>
        <taxon>Mimiviridae</taxon>
        <taxon>Klosneuvirinae</taxon>
    </lineage>
</organism>
<accession>A0A3G4ZPY2</accession>
<dbReference type="EMBL" id="MK072002">
    <property type="protein sequence ID" value="AYV76945.1"/>
    <property type="molecule type" value="Genomic_DNA"/>
</dbReference>
<proteinExistence type="predicted"/>
<protein>
    <submittedName>
        <fullName evidence="1">Uncharacterized protein</fullName>
    </submittedName>
</protein>
<evidence type="ECO:0000313" key="1">
    <source>
        <dbReference type="EMBL" id="AYV76945.1"/>
    </source>
</evidence>
<name>A0A3G4ZPY2_9VIRU</name>
<sequence>MSDNNKIFDDTYRQNFIANTDPIKLNDYLKNMERLSRKNNKYLEMYNKDIFFLVELNDQMSQNESTSLNLLPGYNNMMTEQECATDVYIGRFNNITQATITTVPKVPKAENELETIKNTLANPLDTLTENKKKAISRFIDIIMYCESVFIKEYDITKIEYINTLTKLIANTNSYMKEAFIYLTKILQTNKNKVSEEFMKSYIDLRTKKKLSDYKSLKKKLLTDYLNKLGQEKLYASKFVEKIIDRYKRSPKTT</sequence>
<reference evidence="1" key="1">
    <citation type="submission" date="2018-10" db="EMBL/GenBank/DDBJ databases">
        <title>Hidden diversity of soil giant viruses.</title>
        <authorList>
            <person name="Schulz F."/>
            <person name="Alteio L."/>
            <person name="Goudeau D."/>
            <person name="Ryan E.M."/>
            <person name="Malmstrom R.R."/>
            <person name="Blanchard J."/>
            <person name="Woyke T."/>
        </authorList>
    </citation>
    <scope>NUCLEOTIDE SEQUENCE</scope>
    <source>
        <strain evidence="1">BAV1</strain>
    </source>
</reference>